<gene>
    <name evidence="1" type="ORF">SCALOS_LOCUS10834</name>
</gene>
<evidence type="ECO:0000313" key="2">
    <source>
        <dbReference type="Proteomes" id="UP000789860"/>
    </source>
</evidence>
<keyword evidence="2" id="KW-1185">Reference proteome</keyword>
<proteinExistence type="predicted"/>
<evidence type="ECO:0000313" key="1">
    <source>
        <dbReference type="EMBL" id="CAG8710164.1"/>
    </source>
</evidence>
<sequence length="154" mass="17095">DMVNKILDIKLDVTCFIIGTVYIEMQFKPNILDDVTKDHWAPPSPPRSKYCSTDDVFFLEDESGRIKLIGDILKQEIIVTGVIMAALGKENSEGNFEVFDICFAGIPNQPPMPIITDDKYIAFISGMNIGPDSSSALQLQVMIEYLTSELGNSN</sequence>
<reference evidence="1" key="1">
    <citation type="submission" date="2021-06" db="EMBL/GenBank/DDBJ databases">
        <authorList>
            <person name="Kallberg Y."/>
            <person name="Tangrot J."/>
            <person name="Rosling A."/>
        </authorList>
    </citation>
    <scope>NUCLEOTIDE SEQUENCE</scope>
    <source>
        <strain evidence="1">AU212A</strain>
    </source>
</reference>
<accession>A0ACA9PI18</accession>
<feature type="non-terminal residue" evidence="1">
    <location>
        <position position="1"/>
    </location>
</feature>
<dbReference type="Proteomes" id="UP000789860">
    <property type="component" value="Unassembled WGS sequence"/>
</dbReference>
<comment type="caution">
    <text evidence="1">The sequence shown here is derived from an EMBL/GenBank/DDBJ whole genome shotgun (WGS) entry which is preliminary data.</text>
</comment>
<organism evidence="1 2">
    <name type="scientific">Scutellospora calospora</name>
    <dbReference type="NCBI Taxonomy" id="85575"/>
    <lineage>
        <taxon>Eukaryota</taxon>
        <taxon>Fungi</taxon>
        <taxon>Fungi incertae sedis</taxon>
        <taxon>Mucoromycota</taxon>
        <taxon>Glomeromycotina</taxon>
        <taxon>Glomeromycetes</taxon>
        <taxon>Diversisporales</taxon>
        <taxon>Gigasporaceae</taxon>
        <taxon>Scutellospora</taxon>
    </lineage>
</organism>
<feature type="non-terminal residue" evidence="1">
    <location>
        <position position="154"/>
    </location>
</feature>
<name>A0ACA9PI18_9GLOM</name>
<dbReference type="EMBL" id="CAJVPM010042832">
    <property type="protein sequence ID" value="CAG8710164.1"/>
    <property type="molecule type" value="Genomic_DNA"/>
</dbReference>
<protein>
    <submittedName>
        <fullName evidence="1">2808_t:CDS:1</fullName>
    </submittedName>
</protein>